<proteinExistence type="predicted"/>
<feature type="transmembrane region" description="Helical" evidence="1">
    <location>
        <begin position="12"/>
        <end position="43"/>
    </location>
</feature>
<keyword evidence="1" id="KW-1133">Transmembrane helix</keyword>
<dbReference type="Pfam" id="PF26273">
    <property type="entry name" value="Gly_zipper"/>
    <property type="match status" value="1"/>
</dbReference>
<dbReference type="Proteomes" id="UP000003053">
    <property type="component" value="Unassembled WGS sequence"/>
</dbReference>
<evidence type="ECO:0000259" key="2">
    <source>
        <dbReference type="Pfam" id="PF26273"/>
    </source>
</evidence>
<reference evidence="3 4" key="1">
    <citation type="submission" date="2006-02" db="EMBL/GenBank/DDBJ databases">
        <authorList>
            <person name="Murray A."/>
            <person name="Staley J."/>
            <person name="Ferriera S."/>
            <person name="Johnson J."/>
            <person name="Kravitz S."/>
            <person name="Halpern A."/>
            <person name="Remington K."/>
            <person name="Beeson K."/>
            <person name="Tran B."/>
            <person name="Rogers Y.-H."/>
            <person name="Friedman R."/>
            <person name="Venter J.C."/>
        </authorList>
    </citation>
    <scope>NUCLEOTIDE SEQUENCE [LARGE SCALE GENOMIC DNA]</scope>
    <source>
        <strain evidence="3 4">23-P</strain>
    </source>
</reference>
<evidence type="ECO:0000313" key="4">
    <source>
        <dbReference type="Proteomes" id="UP000003053"/>
    </source>
</evidence>
<dbReference type="EMBL" id="AAOG01000004">
    <property type="protein sequence ID" value="EAR11794.1"/>
    <property type="molecule type" value="Genomic_DNA"/>
</dbReference>
<dbReference type="AlphaFoldDB" id="A4C2J3"/>
<protein>
    <recommendedName>
        <fullName evidence="2">Glycine zipper-like domain-containing protein</fullName>
    </recommendedName>
</protein>
<dbReference type="InterPro" id="IPR058598">
    <property type="entry name" value="Gly_zipper-like_dom"/>
</dbReference>
<organism evidence="3 4">
    <name type="scientific">Polaribacter irgensii 23-P</name>
    <dbReference type="NCBI Taxonomy" id="313594"/>
    <lineage>
        <taxon>Bacteria</taxon>
        <taxon>Pseudomonadati</taxon>
        <taxon>Bacteroidota</taxon>
        <taxon>Flavobacteriia</taxon>
        <taxon>Flavobacteriales</taxon>
        <taxon>Flavobacteriaceae</taxon>
    </lineage>
</organism>
<keyword evidence="1" id="KW-0472">Membrane</keyword>
<comment type="caution">
    <text evidence="3">The sequence shown here is derived from an EMBL/GenBank/DDBJ whole genome shotgun (WGS) entry which is preliminary data.</text>
</comment>
<gene>
    <name evidence="3" type="ORF">PI23P_01280</name>
</gene>
<accession>A4C2J3</accession>
<sequence>MKEKNTQKGRFIGLGLVFGTVVGVLTDNIGLWLSLGIVFGAALEMKNKDLKNKK</sequence>
<evidence type="ECO:0000313" key="3">
    <source>
        <dbReference type="EMBL" id="EAR11794.1"/>
    </source>
</evidence>
<dbReference type="RefSeq" id="WP_004568876.1">
    <property type="nucleotide sequence ID" value="NZ_CH724148.1"/>
</dbReference>
<keyword evidence="4" id="KW-1185">Reference proteome</keyword>
<keyword evidence="1" id="KW-0812">Transmembrane</keyword>
<dbReference type="HOGENOM" id="CLU_184356_1_0_10"/>
<evidence type="ECO:0000256" key="1">
    <source>
        <dbReference type="SAM" id="Phobius"/>
    </source>
</evidence>
<feature type="domain" description="Glycine zipper-like" evidence="2">
    <location>
        <begin position="2"/>
        <end position="45"/>
    </location>
</feature>
<name>A4C2J3_9FLAO</name>